<reference evidence="2 3" key="1">
    <citation type="journal article" date="2023" name="G3 (Bethesda)">
        <title>A haplotype-resolved chromosome-scale genome for Quercus rubra L. provides insights into the genetics of adaptive traits for red oak species.</title>
        <authorList>
            <person name="Kapoor B."/>
            <person name="Jenkins J."/>
            <person name="Schmutz J."/>
            <person name="Zhebentyayeva T."/>
            <person name="Kuelheim C."/>
            <person name="Coggeshall M."/>
            <person name="Heim C."/>
            <person name="Lasky J.R."/>
            <person name="Leites L."/>
            <person name="Islam-Faridi N."/>
            <person name="Romero-Severson J."/>
            <person name="DeLeo V.L."/>
            <person name="Lucas S.M."/>
            <person name="Lazic D."/>
            <person name="Gailing O."/>
            <person name="Carlson J."/>
            <person name="Staton M."/>
        </authorList>
    </citation>
    <scope>NUCLEOTIDE SEQUENCE [LARGE SCALE GENOMIC DNA]</scope>
    <source>
        <strain evidence="2">Pseudo-F2</strain>
    </source>
</reference>
<evidence type="ECO:0000256" key="1">
    <source>
        <dbReference type="SAM" id="Phobius"/>
    </source>
</evidence>
<accession>A0AAN7G926</accession>
<keyword evidence="1" id="KW-0812">Transmembrane</keyword>
<keyword evidence="1" id="KW-0472">Membrane</keyword>
<dbReference type="EMBL" id="JAXUIC010000001">
    <property type="protein sequence ID" value="KAK4607578.1"/>
    <property type="molecule type" value="Genomic_DNA"/>
</dbReference>
<dbReference type="AlphaFoldDB" id="A0AAN7G926"/>
<evidence type="ECO:0000313" key="3">
    <source>
        <dbReference type="Proteomes" id="UP001324115"/>
    </source>
</evidence>
<gene>
    <name evidence="2" type="ORF">RGQ29_001431</name>
</gene>
<keyword evidence="3" id="KW-1185">Reference proteome</keyword>
<evidence type="ECO:0000313" key="2">
    <source>
        <dbReference type="EMBL" id="KAK4607578.1"/>
    </source>
</evidence>
<feature type="transmembrane region" description="Helical" evidence="1">
    <location>
        <begin position="21"/>
        <end position="43"/>
    </location>
</feature>
<name>A0AAN7G926_QUERU</name>
<keyword evidence="1" id="KW-1133">Transmembrane helix</keyword>
<organism evidence="2 3">
    <name type="scientific">Quercus rubra</name>
    <name type="common">Northern red oak</name>
    <name type="synonym">Quercus borealis</name>
    <dbReference type="NCBI Taxonomy" id="3512"/>
    <lineage>
        <taxon>Eukaryota</taxon>
        <taxon>Viridiplantae</taxon>
        <taxon>Streptophyta</taxon>
        <taxon>Embryophyta</taxon>
        <taxon>Tracheophyta</taxon>
        <taxon>Spermatophyta</taxon>
        <taxon>Magnoliopsida</taxon>
        <taxon>eudicotyledons</taxon>
        <taxon>Gunneridae</taxon>
        <taxon>Pentapetalae</taxon>
        <taxon>rosids</taxon>
        <taxon>fabids</taxon>
        <taxon>Fagales</taxon>
        <taxon>Fagaceae</taxon>
        <taxon>Quercus</taxon>
    </lineage>
</organism>
<sequence>MGQAKHLFHIKYFVKNEDGQGLCFLLLAYGLCFHLSACQLAVICGGCPDPEKCRQTCIPCYRGIGHITAFCRPAGGGIPFDECVCDFTGGARCDPTSGPHCPKPPSPSNYFNLTKV</sequence>
<proteinExistence type="predicted"/>
<protein>
    <submittedName>
        <fullName evidence="2">Uncharacterized protein</fullName>
    </submittedName>
</protein>
<dbReference type="Proteomes" id="UP001324115">
    <property type="component" value="Unassembled WGS sequence"/>
</dbReference>
<comment type="caution">
    <text evidence="2">The sequence shown here is derived from an EMBL/GenBank/DDBJ whole genome shotgun (WGS) entry which is preliminary data.</text>
</comment>